<name>A0ABM4CXE5_HYDVU</name>
<feature type="domain" description="SWIM-type" evidence="6">
    <location>
        <begin position="174"/>
        <end position="210"/>
    </location>
</feature>
<protein>
    <submittedName>
        <fullName evidence="8">Zinc finger SWIM domain-containing protein 8 isoform X2</fullName>
    </submittedName>
</protein>
<feature type="compositionally biased region" description="Low complexity" evidence="5">
    <location>
        <begin position="836"/>
        <end position="848"/>
    </location>
</feature>
<sequence length="1757" mass="198302">MWMVQHGEVDNGNIREYGGGSDMDIVSFEDSEQFEEGDSGCSWVSETEQVLNWSGWKRSSPTQMVERNPSIFEVLSLMELCSKTVALNYPFEIIEHHKRPIPESLQLRIAFWSFPDSEEEIRLYSCLSCGSKEKYKLGEILAKTGNVCDVLQIGFHLSGVVTQSVSHTPAKQVYKVAITFDRGRITSCQCTCCETATWCEHITAVCLYRVINKNSIVLRAPVSESLTKLDRDQLQKFAQYLISGLPPQILPTAQKLLDQLLSSKESEINILAGAPDPTAGASLSEEANWVLDKVALCENIKKILARFCGPTPLFYLNCDASNTLTAPPPISMQWSNYIRSFQGHEPEALWNLLFIVRHMSAQRDKNSEYLLEYITKECLLCYQMMYYWVTSSSSFQVCTDKQNHNGNLYGQLHSKRDLARHSSAHLMDEIVKLWELIVMSPHLSAQEKANIMLKLQTWNDQVKDAARKGQGQTNSNSFNVKMYKDFSGFKTAQIAGTKDWQQFYLIIGLSQDSAKELSRSGVKSFDNCITDTIFGQLVSLLPPDTDEFYFLCKLSEALLFHGHKLVGISLAHTCAQKIIASYPEKCETNEINCISMTEKTNILCSMMQEAIGNEKLIFDLAIIGLTVPHLPTVSTKDEIRLTCLEMDLYKRLKSMSINEYQYASLRYQCQKIINNPMLRGDFILPLLISTFIFEILCDINVTSTVLYGQPVILAPGLKRQNTDSILGYQCALITLGLYSSAVDIRHPMLCESIRHQRLDLALSLLTYCRMNESQVNEVLCTILDKERYVFLKQVKPQKVASTAMTAARPNTEKETSLNKHGFTFADVHTAIPPAQSHGNHSSDSDSGNCETERTHSKAAPVLLSQSRKQQRRQARSVSKNSRNEKKLRNDRTTLKSKVNLKKVIPSAKTCFEQVESDSGQEMYYCFEGDGFSRTTDNWDSETTGGETILESNIPIKLNNNINKKLVTNQNYQFGEYDKIDKLFGEKKSVLFEKRPDQSEIYHNLHEPNITLPLLLSTENSKLVFDKPNDLETGLDDDFNIQEDMFKTNRDGGYDIMLLDQVNKNPDKNALASTEILVGQSTELISSLTLSDEKSLFQSLSDQPKLYTSSTSSTSQYNSCDLFLEESNISVKKKTPQDEKPKTEAEEQSNFNILTSFNENQPAALTDIFNSEFSGNPSSSDSQFDDSLIAYSKSPSFDSGTEQKTNDNKLTTSNSLNTKTGDSSIVCCSNDALTSSKLKDNNVNDNINVSKKQKKSKKKKQKNGNRVSRIDIQSIEAEGYSLFELAKLVLKQARNATTSYIPDVDEVSSGCSVNRVLQLAAFQIGLFALQIHNCSSPNWFSRTYSSYVSWIENLAVEIGASALRILNEKWEDILTPSECVQIASRASRSGDTLLKRTAAELALTCLPRSQSLNQRDINLTITMCREQSEEMLERACSSVESAGRHGGIQPELLFRIAREWHYLHEEKRKREGTNEISNTSRLRSENVSPNHFLEPSVFITAEQFVQDQMHQKAQEFLGRQLHRSSTQDHVPWFYPPYSSQLHHCPLPQQVVHSKRIQNVDSYCVPLSNFPNELNLSEIPRCLQNSYRVGMKALEALSLRMPDKRPEIKYALAPPSSEDIRWMCALAASLGQPYLKNFCKVVLSAVSSPYLLHDLALEAARHFALYNPAQLASHLRSPSVSPIVQKALLLFTELVHHDLVLLVQPGYADFVDLLRRTRSAFCMAPGGMTRFNEILEVIRKTYPKKKELWQLIMNGLSKA</sequence>
<feature type="compositionally biased region" description="Basic and acidic residues" evidence="5">
    <location>
        <begin position="881"/>
        <end position="892"/>
    </location>
</feature>
<feature type="region of interest" description="Disordered" evidence="5">
    <location>
        <begin position="1238"/>
        <end position="1264"/>
    </location>
</feature>
<evidence type="ECO:0000256" key="5">
    <source>
        <dbReference type="SAM" id="MobiDB-lite"/>
    </source>
</evidence>
<dbReference type="Pfam" id="PF25572">
    <property type="entry name" value="TPR_ZSWIM8"/>
    <property type="match status" value="1"/>
</dbReference>
<feature type="region of interest" description="Disordered" evidence="5">
    <location>
        <begin position="831"/>
        <end position="892"/>
    </location>
</feature>
<dbReference type="GeneID" id="100198922"/>
<evidence type="ECO:0000256" key="3">
    <source>
        <dbReference type="ARBA" id="ARBA00022833"/>
    </source>
</evidence>
<keyword evidence="2 4" id="KW-0863">Zinc-finger</keyword>
<dbReference type="InterPro" id="IPR057945">
    <property type="entry name" value="TPR_ZSWIM8"/>
</dbReference>
<dbReference type="Pfam" id="PF21055">
    <property type="entry name" value="ZSWIM4-8_C"/>
    <property type="match status" value="1"/>
</dbReference>
<feature type="compositionally biased region" description="Basic and acidic residues" evidence="5">
    <location>
        <begin position="1134"/>
        <end position="1144"/>
    </location>
</feature>
<dbReference type="InterPro" id="IPR007527">
    <property type="entry name" value="Znf_SWIM"/>
</dbReference>
<keyword evidence="3" id="KW-0862">Zinc</keyword>
<evidence type="ECO:0000256" key="2">
    <source>
        <dbReference type="ARBA" id="ARBA00022771"/>
    </source>
</evidence>
<evidence type="ECO:0000256" key="1">
    <source>
        <dbReference type="ARBA" id="ARBA00022723"/>
    </source>
</evidence>
<evidence type="ECO:0000313" key="7">
    <source>
        <dbReference type="Proteomes" id="UP001652625"/>
    </source>
</evidence>
<accession>A0ABM4CXE5</accession>
<evidence type="ECO:0000256" key="4">
    <source>
        <dbReference type="PROSITE-ProRule" id="PRU00325"/>
    </source>
</evidence>
<organism evidence="7 8">
    <name type="scientific">Hydra vulgaris</name>
    <name type="common">Hydra</name>
    <name type="synonym">Hydra attenuata</name>
    <dbReference type="NCBI Taxonomy" id="6087"/>
    <lineage>
        <taxon>Eukaryota</taxon>
        <taxon>Metazoa</taxon>
        <taxon>Cnidaria</taxon>
        <taxon>Hydrozoa</taxon>
        <taxon>Hydroidolina</taxon>
        <taxon>Anthoathecata</taxon>
        <taxon>Aplanulata</taxon>
        <taxon>Hydridae</taxon>
        <taxon>Hydra</taxon>
    </lineage>
</organism>
<keyword evidence="1" id="KW-0479">Metal-binding</keyword>
<dbReference type="PANTHER" id="PTHR22619">
    <property type="entry name" value="ZINC FINGER SWIM DOMAIN CONTAINING PROTEIN 4, 5, 6"/>
    <property type="match status" value="1"/>
</dbReference>
<dbReference type="InterPro" id="IPR048370">
    <property type="entry name" value="ZSWIM4-8_C"/>
</dbReference>
<evidence type="ECO:0000313" key="8">
    <source>
        <dbReference type="RefSeq" id="XP_065666602.1"/>
    </source>
</evidence>
<proteinExistence type="predicted"/>
<feature type="compositionally biased region" description="Basic residues" evidence="5">
    <location>
        <begin position="1250"/>
        <end position="1262"/>
    </location>
</feature>
<feature type="region of interest" description="Disordered" evidence="5">
    <location>
        <begin position="1194"/>
        <end position="1215"/>
    </location>
</feature>
<dbReference type="Proteomes" id="UP001652625">
    <property type="component" value="Chromosome 11"/>
</dbReference>
<dbReference type="RefSeq" id="XP_065666602.1">
    <property type="nucleotide sequence ID" value="XM_065810530.1"/>
</dbReference>
<dbReference type="PANTHER" id="PTHR22619:SF1">
    <property type="entry name" value="ZINC FINGER SWIM DOMAIN-CONTAINING PROTEIN 8"/>
    <property type="match status" value="1"/>
</dbReference>
<reference evidence="8" key="1">
    <citation type="submission" date="2025-08" db="UniProtKB">
        <authorList>
            <consortium name="RefSeq"/>
        </authorList>
    </citation>
    <scope>IDENTIFICATION</scope>
</reference>
<gene>
    <name evidence="8" type="primary">LOC100198922</name>
</gene>
<dbReference type="PROSITE" id="PS50966">
    <property type="entry name" value="ZF_SWIM"/>
    <property type="match status" value="1"/>
</dbReference>
<keyword evidence="7" id="KW-1185">Reference proteome</keyword>
<evidence type="ECO:0000259" key="6">
    <source>
        <dbReference type="PROSITE" id="PS50966"/>
    </source>
</evidence>
<feature type="region of interest" description="Disordered" evidence="5">
    <location>
        <begin position="1130"/>
        <end position="1149"/>
    </location>
</feature>